<dbReference type="PANTHER" id="PTHR11524:SF16">
    <property type="entry name" value="LARGE RIBOSOMAL SUBUNIT PROTEIN UL30"/>
    <property type="match status" value="1"/>
</dbReference>
<feature type="domain" description="Large ribosomal subunit protein uL30-like ferredoxin-like fold" evidence="2">
    <location>
        <begin position="196"/>
        <end position="245"/>
    </location>
</feature>
<evidence type="ECO:0000256" key="1">
    <source>
        <dbReference type="ARBA" id="ARBA00007594"/>
    </source>
</evidence>
<dbReference type="GO" id="GO:0003735">
    <property type="term" value="F:structural constituent of ribosome"/>
    <property type="evidence" value="ECO:0007669"/>
    <property type="project" value="TreeGrafter"/>
</dbReference>
<keyword evidence="3" id="KW-0689">Ribosomal protein</keyword>
<accession>Q3LWL5</accession>
<organism evidence="3 4">
    <name type="scientific">Bigelowiella natans</name>
    <name type="common">Pedinomonas minutissima</name>
    <name type="synonym">Chlorarachnion sp. (strain CCMP621)</name>
    <dbReference type="NCBI Taxonomy" id="227086"/>
    <lineage>
        <taxon>Eukaryota</taxon>
        <taxon>Sar</taxon>
        <taxon>Rhizaria</taxon>
        <taxon>Cercozoa</taxon>
        <taxon>Chlorarachniophyceae</taxon>
        <taxon>Bigelowiella</taxon>
    </lineage>
</organism>
<protein>
    <submittedName>
        <fullName evidence="3">Ribosomal protein L7A</fullName>
    </submittedName>
</protein>
<evidence type="ECO:0000259" key="2">
    <source>
        <dbReference type="Pfam" id="PF00327"/>
    </source>
</evidence>
<dbReference type="Proteomes" id="UP000243425">
    <property type="component" value="Nucleomorph 1"/>
</dbReference>
<evidence type="ECO:0000313" key="3">
    <source>
        <dbReference type="EMBL" id="ABA27151.1"/>
    </source>
</evidence>
<reference evidence="3 4" key="1">
    <citation type="journal article" date="2006" name="Proc. Natl. Acad. Sci. U.S.A.">
        <title>Complete nucleotide sequence of the chlorarachniophyte nucleomorph: nature's smallest nucleus.</title>
        <authorList>
            <person name="Gilson P.R."/>
            <person name="Su V."/>
            <person name="Slamovits C.H."/>
            <person name="Reith M.E."/>
            <person name="Keeling P.J."/>
            <person name="McFadden G.I."/>
        </authorList>
    </citation>
    <scope>NUCLEOTIDE SEQUENCE [LARGE SCALE GENOMIC DNA]</scope>
    <source>
        <strain evidence="4">CCMP621</strain>
    </source>
</reference>
<name>Q3LWL5_BIGNA</name>
<dbReference type="GO" id="GO:0022625">
    <property type="term" value="C:cytosolic large ribosomal subunit"/>
    <property type="evidence" value="ECO:0007669"/>
    <property type="project" value="TreeGrafter"/>
</dbReference>
<geneLocation type="nucleomorph" evidence="3"/>
<dbReference type="Pfam" id="PF00327">
    <property type="entry name" value="Ribosomal_L30"/>
    <property type="match status" value="1"/>
</dbReference>
<dbReference type="InterPro" id="IPR039699">
    <property type="entry name" value="Ribosomal_uL30"/>
</dbReference>
<dbReference type="GO" id="GO:0003723">
    <property type="term" value="F:RNA binding"/>
    <property type="evidence" value="ECO:0007669"/>
    <property type="project" value="TreeGrafter"/>
</dbReference>
<gene>
    <name evidence="3" type="primary">rpl7A-1</name>
</gene>
<keyword evidence="3" id="KW-0542">Nucleomorph</keyword>
<dbReference type="GO" id="GO:0000463">
    <property type="term" value="P:maturation of LSU-rRNA from tricistronic rRNA transcript (SSU-rRNA, 5.8S rRNA, LSU-rRNA)"/>
    <property type="evidence" value="ECO:0007669"/>
    <property type="project" value="TreeGrafter"/>
</dbReference>
<evidence type="ECO:0000313" key="4">
    <source>
        <dbReference type="Proteomes" id="UP000243425"/>
    </source>
</evidence>
<dbReference type="GeneID" id="5788354"/>
<dbReference type="AlphaFoldDB" id="Q3LWL5"/>
<dbReference type="InterPro" id="IPR036919">
    <property type="entry name" value="Ribo_uL30_ferredoxin-like_sf"/>
</dbReference>
<dbReference type="PANTHER" id="PTHR11524">
    <property type="entry name" value="60S RIBOSOMAL PROTEIN L7"/>
    <property type="match status" value="1"/>
</dbReference>
<comment type="similarity">
    <text evidence="1">Belongs to the universal ribosomal protein uL30 family.</text>
</comment>
<dbReference type="InterPro" id="IPR016082">
    <property type="entry name" value="Ribosomal_uL30_ferredoxin-like"/>
</dbReference>
<dbReference type="SUPFAM" id="SSF55129">
    <property type="entry name" value="Ribosomal protein L30p/L7e"/>
    <property type="match status" value="1"/>
</dbReference>
<dbReference type="RefSeq" id="XP_001712763.1">
    <property type="nucleotide sequence ID" value="XM_001712711.1"/>
</dbReference>
<dbReference type="Gene3D" id="3.30.1390.20">
    <property type="entry name" value="Ribosomal protein L30, ferredoxin-like fold domain"/>
    <property type="match status" value="1"/>
</dbReference>
<proteinExistence type="inferred from homology"/>
<keyword evidence="3" id="KW-0687">Ribonucleoprotein</keyword>
<sequence>MIKNYQDISLTKISYETIPLKISKTLPEEITFKVKLNWDLNIFIRNRFSNILKNSKLNFRLTTERDVTKYINFQLINTKKFYIYKKKETSLLFSYFFLNYFIKIVEQFSTMDKKIIFLFIKVSSLHTLQSYFIKCLITYIYLNSEISGLNNFALKKQDNITKKVYQNNEIKENKTFSNSILSSIKDNLVSETSFLMIIRLKGKFDIQPKVKSIFKSLGLRKINTAIVIKNNSKIKSLLSKINPYIVWGELKFHAFIKLVLQRGVFKFKNTKVHLNKKSLIQILNHSNKNSNLNQMSEFLGNNLTSYNEYLLERLNKLIEPFTLSSPRMHINRKYCKYTKKTMGYVGSKINTILLSML</sequence>
<dbReference type="EMBL" id="DQ158856">
    <property type="protein sequence ID" value="ABA27151.1"/>
    <property type="molecule type" value="Genomic_DNA"/>
</dbReference>